<sequence>MSATFFSVPLAAKESGGWCCSGSSDRASSGRLRWRTTSTTVDGYRPSAFNGLEIAATVIITTFNIDGLLSAIEAFASAGPPVLKRLDMFFVRGLGCGAIWTLDNFGRWERIRAKKQTKVTNGLIRRQRAFGPRSGGLCDSVLSISSGKILSKYLDCADEPLQPALCDVTQDPMTDNVTLNLRCSGHRAASLSSSSPLPVDRTVCAKKPMGRAAADVDVDLVTCAELDALPPTAAVTLPPPFSALPTRVFCKATLMVNIRSAAKPVLKKFEEGGVMGGMRRMKMGNVR</sequence>
<comment type="caution">
    <text evidence="1">The sequence shown here is derived from an EMBL/GenBank/DDBJ whole genome shotgun (WGS) entry which is preliminary data.</text>
</comment>
<dbReference type="Proteomes" id="UP001221142">
    <property type="component" value="Unassembled WGS sequence"/>
</dbReference>
<protein>
    <submittedName>
        <fullName evidence="1">Uncharacterized protein</fullName>
    </submittedName>
</protein>
<gene>
    <name evidence="1" type="ORF">FB45DRAFT_1067200</name>
</gene>
<name>A0AAD7B388_9AGAR</name>
<dbReference type="AlphaFoldDB" id="A0AAD7B388"/>
<evidence type="ECO:0000313" key="2">
    <source>
        <dbReference type="Proteomes" id="UP001221142"/>
    </source>
</evidence>
<keyword evidence="2" id="KW-1185">Reference proteome</keyword>
<dbReference type="EMBL" id="JARKIF010000043">
    <property type="protein sequence ID" value="KAJ7608693.1"/>
    <property type="molecule type" value="Genomic_DNA"/>
</dbReference>
<accession>A0AAD7B388</accession>
<organism evidence="1 2">
    <name type="scientific">Roridomyces roridus</name>
    <dbReference type="NCBI Taxonomy" id="1738132"/>
    <lineage>
        <taxon>Eukaryota</taxon>
        <taxon>Fungi</taxon>
        <taxon>Dikarya</taxon>
        <taxon>Basidiomycota</taxon>
        <taxon>Agaricomycotina</taxon>
        <taxon>Agaricomycetes</taxon>
        <taxon>Agaricomycetidae</taxon>
        <taxon>Agaricales</taxon>
        <taxon>Marasmiineae</taxon>
        <taxon>Mycenaceae</taxon>
        <taxon>Roridomyces</taxon>
    </lineage>
</organism>
<proteinExistence type="predicted"/>
<reference evidence="1" key="1">
    <citation type="submission" date="2023-03" db="EMBL/GenBank/DDBJ databases">
        <title>Massive genome expansion in bonnet fungi (Mycena s.s.) driven by repeated elements and novel gene families across ecological guilds.</title>
        <authorList>
            <consortium name="Lawrence Berkeley National Laboratory"/>
            <person name="Harder C.B."/>
            <person name="Miyauchi S."/>
            <person name="Viragh M."/>
            <person name="Kuo A."/>
            <person name="Thoen E."/>
            <person name="Andreopoulos B."/>
            <person name="Lu D."/>
            <person name="Skrede I."/>
            <person name="Drula E."/>
            <person name="Henrissat B."/>
            <person name="Morin E."/>
            <person name="Kohler A."/>
            <person name="Barry K."/>
            <person name="LaButti K."/>
            <person name="Morin E."/>
            <person name="Salamov A."/>
            <person name="Lipzen A."/>
            <person name="Mereny Z."/>
            <person name="Hegedus B."/>
            <person name="Baldrian P."/>
            <person name="Stursova M."/>
            <person name="Weitz H."/>
            <person name="Taylor A."/>
            <person name="Grigoriev I.V."/>
            <person name="Nagy L.G."/>
            <person name="Martin F."/>
            <person name="Kauserud H."/>
        </authorList>
    </citation>
    <scope>NUCLEOTIDE SEQUENCE</scope>
    <source>
        <strain evidence="1">9284</strain>
    </source>
</reference>
<evidence type="ECO:0000313" key="1">
    <source>
        <dbReference type="EMBL" id="KAJ7608693.1"/>
    </source>
</evidence>